<keyword evidence="1" id="KW-0378">Hydrolase</keyword>
<sequence>MSVSELVLASGSPRRFELLQLLDRPFNVVHPNVPEQRLPAETADDYVRRLALSKARAGAAMVTPNSTVLGRGGASCLRNRAVNSIH</sequence>
<gene>
    <name evidence="3" type="ORF">SAMN02927930_01254</name>
</gene>
<dbReference type="STRING" id="1159017.SAMN02927930_01254"/>
<protein>
    <submittedName>
        <fullName evidence="3">Maf-like protein</fullName>
    </submittedName>
</protein>
<accession>A0A1G6CJ10</accession>
<evidence type="ECO:0000256" key="1">
    <source>
        <dbReference type="ARBA" id="ARBA00022801"/>
    </source>
</evidence>
<evidence type="ECO:0000256" key="2">
    <source>
        <dbReference type="ARBA" id="ARBA00023080"/>
    </source>
</evidence>
<keyword evidence="2" id="KW-0546">Nucleotide metabolism</keyword>
<dbReference type="SUPFAM" id="SSF52972">
    <property type="entry name" value="ITPase-like"/>
    <property type="match status" value="1"/>
</dbReference>
<dbReference type="Proteomes" id="UP000199626">
    <property type="component" value="Unassembled WGS sequence"/>
</dbReference>
<dbReference type="Pfam" id="PF02545">
    <property type="entry name" value="Maf"/>
    <property type="match status" value="1"/>
</dbReference>
<proteinExistence type="predicted"/>
<dbReference type="InterPro" id="IPR003697">
    <property type="entry name" value="Maf-like"/>
</dbReference>
<dbReference type="GO" id="GO:0009117">
    <property type="term" value="P:nucleotide metabolic process"/>
    <property type="evidence" value="ECO:0007669"/>
    <property type="project" value="UniProtKB-KW"/>
</dbReference>
<dbReference type="InterPro" id="IPR029001">
    <property type="entry name" value="ITPase-like_fam"/>
</dbReference>
<organism evidence="3 4">
    <name type="scientific">Pseudidiomarina indica</name>
    <dbReference type="NCBI Taxonomy" id="1159017"/>
    <lineage>
        <taxon>Bacteria</taxon>
        <taxon>Pseudomonadati</taxon>
        <taxon>Pseudomonadota</taxon>
        <taxon>Gammaproteobacteria</taxon>
        <taxon>Alteromonadales</taxon>
        <taxon>Idiomarinaceae</taxon>
        <taxon>Pseudidiomarina</taxon>
    </lineage>
</organism>
<evidence type="ECO:0000313" key="3">
    <source>
        <dbReference type="EMBL" id="SDB32913.1"/>
    </source>
</evidence>
<name>A0A1G6CJ10_9GAMM</name>
<evidence type="ECO:0000313" key="4">
    <source>
        <dbReference type="Proteomes" id="UP000199626"/>
    </source>
</evidence>
<dbReference type="AlphaFoldDB" id="A0A1G6CJ10"/>
<keyword evidence="4" id="KW-1185">Reference proteome</keyword>
<dbReference type="EMBL" id="FMXN01000006">
    <property type="protein sequence ID" value="SDB32913.1"/>
    <property type="molecule type" value="Genomic_DNA"/>
</dbReference>
<dbReference type="GO" id="GO:0047429">
    <property type="term" value="F:nucleoside triphosphate diphosphatase activity"/>
    <property type="evidence" value="ECO:0007669"/>
    <property type="project" value="InterPro"/>
</dbReference>
<dbReference type="Gene3D" id="3.90.950.10">
    <property type="match status" value="1"/>
</dbReference>
<reference evidence="4" key="1">
    <citation type="submission" date="2016-10" db="EMBL/GenBank/DDBJ databases">
        <authorList>
            <person name="Varghese N."/>
            <person name="Submissions S."/>
        </authorList>
    </citation>
    <scope>NUCLEOTIDE SEQUENCE [LARGE SCALE GENOMIC DNA]</scope>
    <source>
        <strain evidence="4">CGMCC 1.10824</strain>
    </source>
</reference>